<dbReference type="PANTHER" id="PTHR42788:SF13">
    <property type="entry name" value="ALIPHATIC SULFONATES IMPORT ATP-BINDING PROTEIN SSUB"/>
    <property type="match status" value="1"/>
</dbReference>
<dbReference type="InterPro" id="IPR050166">
    <property type="entry name" value="ABC_transporter_ATP-bind"/>
</dbReference>
<accession>A0A917Z253</accession>
<dbReference type="RefSeq" id="WP_189125821.1">
    <property type="nucleotide sequence ID" value="NZ_BMNH01000012.1"/>
</dbReference>
<dbReference type="PROSITE" id="PS00211">
    <property type="entry name" value="ABC_TRANSPORTER_1"/>
    <property type="match status" value="1"/>
</dbReference>
<sequence>MDHIGQLTPSGAPGEGPPAAPRITVREASRSFVTTGRSAVHALGPVDLSIGDDEFLCVVGPSGCGKSTLLKIIAGLLAPSAGEVAIEVSGDHRIPIAMVFQDYGIYPWKTVRANVELGLRLSGRPTADRREIVDDWLARLGLTDFADVYPGALSGGMRQRVSIARALAIDPEVLLMDEPFAALDAQLREVLQDELLAIWQARRRTVVFVTHSLEEALLLGDRVVVMSARPGRVIADIHVPFERPRSSAIRTDALFAKLRGELWTSLHSEVVAQFDAGKDRP</sequence>
<keyword evidence="1" id="KW-0813">Transport</keyword>
<dbReference type="InterPro" id="IPR003593">
    <property type="entry name" value="AAA+_ATPase"/>
</dbReference>
<evidence type="ECO:0000259" key="5">
    <source>
        <dbReference type="PROSITE" id="PS50893"/>
    </source>
</evidence>
<organism evidence="6 7">
    <name type="scientific">Nonomuraea cavernae</name>
    <dbReference type="NCBI Taxonomy" id="2045107"/>
    <lineage>
        <taxon>Bacteria</taxon>
        <taxon>Bacillati</taxon>
        <taxon>Actinomycetota</taxon>
        <taxon>Actinomycetes</taxon>
        <taxon>Streptosporangiales</taxon>
        <taxon>Streptosporangiaceae</taxon>
        <taxon>Nonomuraea</taxon>
    </lineage>
</organism>
<feature type="domain" description="ABC transporter" evidence="5">
    <location>
        <begin position="25"/>
        <end position="253"/>
    </location>
</feature>
<dbReference type="InterPro" id="IPR003439">
    <property type="entry name" value="ABC_transporter-like_ATP-bd"/>
</dbReference>
<dbReference type="EMBL" id="BMNH01000012">
    <property type="protein sequence ID" value="GGO72878.1"/>
    <property type="molecule type" value="Genomic_DNA"/>
</dbReference>
<dbReference type="Pfam" id="PF00005">
    <property type="entry name" value="ABC_tran"/>
    <property type="match status" value="1"/>
</dbReference>
<reference evidence="6" key="2">
    <citation type="submission" date="2020-09" db="EMBL/GenBank/DDBJ databases">
        <authorList>
            <person name="Sun Q."/>
            <person name="Zhou Y."/>
        </authorList>
    </citation>
    <scope>NUCLEOTIDE SEQUENCE</scope>
    <source>
        <strain evidence="6">CGMCC 4.7368</strain>
    </source>
</reference>
<dbReference type="AlphaFoldDB" id="A0A917Z253"/>
<keyword evidence="2" id="KW-0547">Nucleotide-binding</keyword>
<keyword evidence="7" id="KW-1185">Reference proteome</keyword>
<dbReference type="SUPFAM" id="SSF52540">
    <property type="entry name" value="P-loop containing nucleoside triphosphate hydrolases"/>
    <property type="match status" value="1"/>
</dbReference>
<dbReference type="GO" id="GO:0005524">
    <property type="term" value="F:ATP binding"/>
    <property type="evidence" value="ECO:0007669"/>
    <property type="project" value="UniProtKB-KW"/>
</dbReference>
<dbReference type="Gene3D" id="3.40.50.300">
    <property type="entry name" value="P-loop containing nucleotide triphosphate hydrolases"/>
    <property type="match status" value="1"/>
</dbReference>
<comment type="caution">
    <text evidence="6">The sequence shown here is derived from an EMBL/GenBank/DDBJ whole genome shotgun (WGS) entry which is preliminary data.</text>
</comment>
<gene>
    <name evidence="6" type="ORF">GCM10012289_42010</name>
</gene>
<evidence type="ECO:0000256" key="1">
    <source>
        <dbReference type="ARBA" id="ARBA00022448"/>
    </source>
</evidence>
<evidence type="ECO:0000256" key="2">
    <source>
        <dbReference type="ARBA" id="ARBA00022741"/>
    </source>
</evidence>
<dbReference type="GO" id="GO:0016887">
    <property type="term" value="F:ATP hydrolysis activity"/>
    <property type="evidence" value="ECO:0007669"/>
    <property type="project" value="InterPro"/>
</dbReference>
<dbReference type="SMART" id="SM00382">
    <property type="entry name" value="AAA"/>
    <property type="match status" value="1"/>
</dbReference>
<feature type="region of interest" description="Disordered" evidence="4">
    <location>
        <begin position="1"/>
        <end position="21"/>
    </location>
</feature>
<protein>
    <submittedName>
        <fullName evidence="6">Nitrate ABC transporter ATP-binding protein</fullName>
    </submittedName>
</protein>
<dbReference type="InterPro" id="IPR027417">
    <property type="entry name" value="P-loop_NTPase"/>
</dbReference>
<dbReference type="Proteomes" id="UP000646523">
    <property type="component" value="Unassembled WGS sequence"/>
</dbReference>
<proteinExistence type="predicted"/>
<evidence type="ECO:0000256" key="4">
    <source>
        <dbReference type="SAM" id="MobiDB-lite"/>
    </source>
</evidence>
<dbReference type="PROSITE" id="PS50893">
    <property type="entry name" value="ABC_TRANSPORTER_2"/>
    <property type="match status" value="1"/>
</dbReference>
<dbReference type="PANTHER" id="PTHR42788">
    <property type="entry name" value="TAURINE IMPORT ATP-BINDING PROTEIN-RELATED"/>
    <property type="match status" value="1"/>
</dbReference>
<dbReference type="CDD" id="cd03293">
    <property type="entry name" value="ABC_NrtD_SsuB_transporters"/>
    <property type="match status" value="1"/>
</dbReference>
<evidence type="ECO:0000313" key="6">
    <source>
        <dbReference type="EMBL" id="GGO72878.1"/>
    </source>
</evidence>
<keyword evidence="3 6" id="KW-0067">ATP-binding</keyword>
<name>A0A917Z253_9ACTN</name>
<evidence type="ECO:0000256" key="3">
    <source>
        <dbReference type="ARBA" id="ARBA00022840"/>
    </source>
</evidence>
<reference evidence="6" key="1">
    <citation type="journal article" date="2014" name="Int. J. Syst. Evol. Microbiol.">
        <title>Complete genome sequence of Corynebacterium casei LMG S-19264T (=DSM 44701T), isolated from a smear-ripened cheese.</title>
        <authorList>
            <consortium name="US DOE Joint Genome Institute (JGI-PGF)"/>
            <person name="Walter F."/>
            <person name="Albersmeier A."/>
            <person name="Kalinowski J."/>
            <person name="Ruckert C."/>
        </authorList>
    </citation>
    <scope>NUCLEOTIDE SEQUENCE</scope>
    <source>
        <strain evidence="6">CGMCC 4.7368</strain>
    </source>
</reference>
<dbReference type="InterPro" id="IPR017871">
    <property type="entry name" value="ABC_transporter-like_CS"/>
</dbReference>
<evidence type="ECO:0000313" key="7">
    <source>
        <dbReference type="Proteomes" id="UP000646523"/>
    </source>
</evidence>